<accession>A0ABS6FIP2</accession>
<dbReference type="InterPro" id="IPR050210">
    <property type="entry name" value="tRNA_Adenine-N(6)_MTase"/>
</dbReference>
<keyword evidence="2" id="KW-0808">Transferase</keyword>
<comment type="caution">
    <text evidence="2">The sequence shown here is derived from an EMBL/GenBank/DDBJ whole genome shotgun (WGS) entry which is preliminary data.</text>
</comment>
<keyword evidence="3" id="KW-1185">Reference proteome</keyword>
<dbReference type="InterPro" id="IPR025714">
    <property type="entry name" value="Methyltranfer_dom"/>
</dbReference>
<evidence type="ECO:0000313" key="3">
    <source>
        <dbReference type="Proteomes" id="UP000783742"/>
    </source>
</evidence>
<dbReference type="Pfam" id="PF13847">
    <property type="entry name" value="Methyltransf_31"/>
    <property type="match status" value="1"/>
</dbReference>
<gene>
    <name evidence="2" type="ORF">KQI68_09400</name>
</gene>
<sequence>MKLDKVPGTEYTIYQGEDEFKYTTDSLILSSFVKPNKKLMDLGCGTGILSLRLVNRYEEIYSVDINKKVLDYFEKSVRANDLEYKIKILNEDIFNLRDKFKTNSFDSIVFNPPYYNYEIFSENKIIAKHDFNIEKSLEIVKYLLKNSGNLYIIFPTFRLAELIYKINEKGLRVKHIINIHGNREKEAKNSIIIAKKQGNFGNEFLDFYIREKDNYTEEMQKVYANEVLI</sequence>
<protein>
    <submittedName>
        <fullName evidence="2">Methyltransferase</fullName>
    </submittedName>
</protein>
<dbReference type="Proteomes" id="UP000783742">
    <property type="component" value="Unassembled WGS sequence"/>
</dbReference>
<dbReference type="PANTHER" id="PTHR47739:SF1">
    <property type="entry name" value="TRNA1(VAL) (ADENINE(37)-N6)-METHYLTRANSFERASE"/>
    <property type="match status" value="1"/>
</dbReference>
<proteinExistence type="predicted"/>
<dbReference type="EMBL" id="JAHLQO010000006">
    <property type="protein sequence ID" value="MBU5670045.1"/>
    <property type="molecule type" value="Genomic_DNA"/>
</dbReference>
<evidence type="ECO:0000259" key="1">
    <source>
        <dbReference type="Pfam" id="PF13847"/>
    </source>
</evidence>
<name>A0ABS6FIP2_9FIRM</name>
<dbReference type="CDD" id="cd02440">
    <property type="entry name" value="AdoMet_MTases"/>
    <property type="match status" value="1"/>
</dbReference>
<dbReference type="RefSeq" id="WP_216549866.1">
    <property type="nucleotide sequence ID" value="NZ_JAHLQO010000006.1"/>
</dbReference>
<organism evidence="2 3">
    <name type="scientific">Peptoniphilus ovalis</name>
    <dbReference type="NCBI Taxonomy" id="2841503"/>
    <lineage>
        <taxon>Bacteria</taxon>
        <taxon>Bacillati</taxon>
        <taxon>Bacillota</taxon>
        <taxon>Tissierellia</taxon>
        <taxon>Tissierellales</taxon>
        <taxon>Peptoniphilaceae</taxon>
        <taxon>Peptoniphilus</taxon>
    </lineage>
</organism>
<keyword evidence="2" id="KW-0489">Methyltransferase</keyword>
<dbReference type="PANTHER" id="PTHR47739">
    <property type="entry name" value="TRNA1(VAL) (ADENINE(37)-N6)-METHYLTRANSFERASE"/>
    <property type="match status" value="1"/>
</dbReference>
<dbReference type="InterPro" id="IPR002052">
    <property type="entry name" value="DNA_methylase_N6_adenine_CS"/>
</dbReference>
<dbReference type="GO" id="GO:0008168">
    <property type="term" value="F:methyltransferase activity"/>
    <property type="evidence" value="ECO:0007669"/>
    <property type="project" value="UniProtKB-KW"/>
</dbReference>
<feature type="domain" description="Methyltransferase" evidence="1">
    <location>
        <begin position="34"/>
        <end position="174"/>
    </location>
</feature>
<dbReference type="GO" id="GO:0032259">
    <property type="term" value="P:methylation"/>
    <property type="evidence" value="ECO:0007669"/>
    <property type="project" value="UniProtKB-KW"/>
</dbReference>
<dbReference type="PROSITE" id="PS00092">
    <property type="entry name" value="N6_MTASE"/>
    <property type="match status" value="1"/>
</dbReference>
<reference evidence="2 3" key="1">
    <citation type="submission" date="2021-06" db="EMBL/GenBank/DDBJ databases">
        <authorList>
            <person name="Sun Q."/>
            <person name="Li D."/>
        </authorList>
    </citation>
    <scope>NUCLEOTIDE SEQUENCE [LARGE SCALE GENOMIC DNA]</scope>
    <source>
        <strain evidence="2 3">MSJ-1</strain>
    </source>
</reference>
<evidence type="ECO:0000313" key="2">
    <source>
        <dbReference type="EMBL" id="MBU5670045.1"/>
    </source>
</evidence>